<reference evidence="2 3" key="3">
    <citation type="journal article" date="2017" name="Mol. Plant Pathol.">
        <title>A gapless genome sequence of the fungus Botrytis cinerea.</title>
        <authorList>
            <person name="Van Kan J.A."/>
            <person name="Stassen J.H."/>
            <person name="Mosbach A."/>
            <person name="Van Der Lee T.A."/>
            <person name="Faino L."/>
            <person name="Farmer A.D."/>
            <person name="Papasotiriou D.G."/>
            <person name="Zhou S."/>
            <person name="Seidl M.F."/>
            <person name="Cottam E."/>
            <person name="Edel D."/>
            <person name="Hahn M."/>
            <person name="Schwartz D.C."/>
            <person name="Dietrich R.A."/>
            <person name="Widdison S."/>
            <person name="Scalliet G."/>
        </authorList>
    </citation>
    <scope>NUCLEOTIDE SEQUENCE [LARGE SCALE GENOMIC DNA]</scope>
    <source>
        <strain evidence="2 3">B05.10</strain>
    </source>
</reference>
<evidence type="ECO:0000313" key="3">
    <source>
        <dbReference type="Proteomes" id="UP000001798"/>
    </source>
</evidence>
<gene>
    <name evidence="2" type="ORF">BCIN_09g04990</name>
</gene>
<proteinExistence type="predicted"/>
<sequence>MASAMTEDTFHPFPKLSPELRLKIWRSSFPGPRLIRISLIEGHFMSNATIPTGLHVCKESRDETLIFYKLCFAANPSDARIYFNVDCDVPHLNTQPLNPGFHQAYVYQPLFTTQNMGPSLATYLRLFSIAHAAIRNDIKAVCLEDKRFFNGEYEAPPMPLFGPDCQVFSFQGISFRTQELQGFEFPQQSSRQHARARDTFGTSKYVNISGHLPCLPVSPLPSAPLASLFEQVCAADYHGFNDIVWQFIERKVNTTREESRQVSMIQRLAM</sequence>
<protein>
    <recommendedName>
        <fullName evidence="1">2EXR domain-containing protein</fullName>
    </recommendedName>
</protein>
<name>A0A384JT58_BOTFB</name>
<evidence type="ECO:0000313" key="2">
    <source>
        <dbReference type="EMBL" id="ATZ53710.1"/>
    </source>
</evidence>
<dbReference type="Pfam" id="PF20150">
    <property type="entry name" value="2EXR"/>
    <property type="match status" value="1"/>
</dbReference>
<dbReference type="InterPro" id="IPR045518">
    <property type="entry name" value="2EXR"/>
</dbReference>
<dbReference type="EMBL" id="CP009813">
    <property type="protein sequence ID" value="ATZ53710.1"/>
    <property type="molecule type" value="Genomic_DNA"/>
</dbReference>
<dbReference type="AlphaFoldDB" id="A0A384JT58"/>
<dbReference type="Proteomes" id="UP000001798">
    <property type="component" value="Chromosome 9"/>
</dbReference>
<dbReference type="PANTHER" id="PTHR35910">
    <property type="entry name" value="2EXR DOMAIN-CONTAINING PROTEIN"/>
    <property type="match status" value="1"/>
</dbReference>
<keyword evidence="3" id="KW-1185">Reference proteome</keyword>
<organism evidence="2 3">
    <name type="scientific">Botryotinia fuckeliana (strain B05.10)</name>
    <name type="common">Noble rot fungus</name>
    <name type="synonym">Botrytis cinerea</name>
    <dbReference type="NCBI Taxonomy" id="332648"/>
    <lineage>
        <taxon>Eukaryota</taxon>
        <taxon>Fungi</taxon>
        <taxon>Dikarya</taxon>
        <taxon>Ascomycota</taxon>
        <taxon>Pezizomycotina</taxon>
        <taxon>Leotiomycetes</taxon>
        <taxon>Helotiales</taxon>
        <taxon>Sclerotiniaceae</taxon>
        <taxon>Botrytis</taxon>
    </lineage>
</organism>
<dbReference type="PANTHER" id="PTHR35910:SF6">
    <property type="entry name" value="2EXR DOMAIN-CONTAINING PROTEIN"/>
    <property type="match status" value="1"/>
</dbReference>
<dbReference type="VEuPathDB" id="FungiDB:Bcin09g04990"/>
<dbReference type="OrthoDB" id="3473305at2759"/>
<dbReference type="GeneID" id="36394507"/>
<dbReference type="KEGG" id="bfu:BCIN_09g04990"/>
<evidence type="ECO:0000259" key="1">
    <source>
        <dbReference type="Pfam" id="PF20150"/>
    </source>
</evidence>
<dbReference type="RefSeq" id="XP_024550985.1">
    <property type="nucleotide sequence ID" value="XM_024695192.1"/>
</dbReference>
<accession>A0A384JT58</accession>
<feature type="domain" description="2EXR" evidence="1">
    <location>
        <begin position="10"/>
        <end position="89"/>
    </location>
</feature>
<reference evidence="2 3" key="2">
    <citation type="journal article" date="2012" name="Eukaryot. Cell">
        <title>Genome update of Botrytis cinerea strains B05.10 and T4.</title>
        <authorList>
            <person name="Staats M."/>
            <person name="van Kan J.A."/>
        </authorList>
    </citation>
    <scope>NUCLEOTIDE SEQUENCE [LARGE SCALE GENOMIC DNA]</scope>
    <source>
        <strain evidence="2 3">B05.10</strain>
    </source>
</reference>
<reference evidence="2 3" key="1">
    <citation type="journal article" date="2011" name="PLoS Genet.">
        <title>Genomic analysis of the necrotrophic fungal pathogens Sclerotinia sclerotiorum and Botrytis cinerea.</title>
        <authorList>
            <person name="Amselem J."/>
            <person name="Cuomo C.A."/>
            <person name="van Kan J.A."/>
            <person name="Viaud M."/>
            <person name="Benito E.P."/>
            <person name="Couloux A."/>
            <person name="Coutinho P.M."/>
            <person name="de Vries R.P."/>
            <person name="Dyer P.S."/>
            <person name="Fillinger S."/>
            <person name="Fournier E."/>
            <person name="Gout L."/>
            <person name="Hahn M."/>
            <person name="Kohn L."/>
            <person name="Lapalu N."/>
            <person name="Plummer K.M."/>
            <person name="Pradier J.M."/>
            <person name="Quevillon E."/>
            <person name="Sharon A."/>
            <person name="Simon A."/>
            <person name="ten Have A."/>
            <person name="Tudzynski B."/>
            <person name="Tudzynski P."/>
            <person name="Wincker P."/>
            <person name="Andrew M."/>
            <person name="Anthouard V."/>
            <person name="Beever R.E."/>
            <person name="Beffa R."/>
            <person name="Benoit I."/>
            <person name="Bouzid O."/>
            <person name="Brault B."/>
            <person name="Chen Z."/>
            <person name="Choquer M."/>
            <person name="Collemare J."/>
            <person name="Cotton P."/>
            <person name="Danchin E.G."/>
            <person name="Da Silva C."/>
            <person name="Gautier A."/>
            <person name="Giraud C."/>
            <person name="Giraud T."/>
            <person name="Gonzalez C."/>
            <person name="Grossetete S."/>
            <person name="Guldener U."/>
            <person name="Henrissat B."/>
            <person name="Howlett B.J."/>
            <person name="Kodira C."/>
            <person name="Kretschmer M."/>
            <person name="Lappartient A."/>
            <person name="Leroch M."/>
            <person name="Levis C."/>
            <person name="Mauceli E."/>
            <person name="Neuveglise C."/>
            <person name="Oeser B."/>
            <person name="Pearson M."/>
            <person name="Poulain J."/>
            <person name="Poussereau N."/>
            <person name="Quesneville H."/>
            <person name="Rascle C."/>
            <person name="Schumacher J."/>
            <person name="Segurens B."/>
            <person name="Sexton A."/>
            <person name="Silva E."/>
            <person name="Sirven C."/>
            <person name="Soanes D.M."/>
            <person name="Talbot N.J."/>
            <person name="Templeton M."/>
            <person name="Yandava C."/>
            <person name="Yarden O."/>
            <person name="Zeng Q."/>
            <person name="Rollins J.A."/>
            <person name="Lebrun M.H."/>
            <person name="Dickman M."/>
        </authorList>
    </citation>
    <scope>NUCLEOTIDE SEQUENCE [LARGE SCALE GENOMIC DNA]</scope>
    <source>
        <strain evidence="2 3">B05.10</strain>
    </source>
</reference>